<sequence>MDQTELQSPEVNTRKINLGTIKIQLLGVIGTDLHVIEITGELPEQHTDRFIEETHTIEEMKQTIIMIYFIKEKTPLQERLEGYLEQERKNYPKLDQYIKNKEWDNQQYDLSSLSSNIYKYTNTEINNSLNQPRKDKKNYPREQFEETEENITDLMIKENDNYELSDLKAKTGQLSTKEEIEKLTNEKMHQNPLNLKNTFNTKRQSLENKLFQESPTTSRIFGRKNIQWKDTTIQNEISISEQAEKYKKLREKINNIFDKPSKEEILKTLNQDPFTSKLTSTYVQPLTRYEVKLTKTKLPFNKPNELTNISLFNGPLFNQLTLMEHLEESLYIRIAANKKNQSTEGQYQDWQQQMFQKIEKQYNILYNEGKQFLLKNIMQNQIKEEYDNLHEMLNHDQLKLNFIAIDRAIEVGKTTTCHWLKTWLQSYEQN</sequence>
<dbReference type="Proteomes" id="UP000789901">
    <property type="component" value="Unassembled WGS sequence"/>
</dbReference>
<accession>A0ABN7V888</accession>
<comment type="caution">
    <text evidence="2">The sequence shown here is derived from an EMBL/GenBank/DDBJ whole genome shotgun (WGS) entry which is preliminary data.</text>
</comment>
<reference evidence="2 3" key="1">
    <citation type="submission" date="2021-06" db="EMBL/GenBank/DDBJ databases">
        <authorList>
            <person name="Kallberg Y."/>
            <person name="Tangrot J."/>
            <person name="Rosling A."/>
        </authorList>
    </citation>
    <scope>NUCLEOTIDE SEQUENCE [LARGE SCALE GENOMIC DNA]</scope>
    <source>
        <strain evidence="2 3">120-4 pot B 10/14</strain>
    </source>
</reference>
<proteinExistence type="predicted"/>
<organism evidence="2 3">
    <name type="scientific">Gigaspora margarita</name>
    <dbReference type="NCBI Taxonomy" id="4874"/>
    <lineage>
        <taxon>Eukaryota</taxon>
        <taxon>Fungi</taxon>
        <taxon>Fungi incertae sedis</taxon>
        <taxon>Mucoromycota</taxon>
        <taxon>Glomeromycotina</taxon>
        <taxon>Glomeromycetes</taxon>
        <taxon>Diversisporales</taxon>
        <taxon>Gigasporaceae</taxon>
        <taxon>Gigaspora</taxon>
    </lineage>
</organism>
<feature type="region of interest" description="Disordered" evidence="1">
    <location>
        <begin position="128"/>
        <end position="147"/>
    </location>
</feature>
<evidence type="ECO:0000256" key="1">
    <source>
        <dbReference type="SAM" id="MobiDB-lite"/>
    </source>
</evidence>
<name>A0ABN7V888_GIGMA</name>
<dbReference type="EMBL" id="CAJVQB010010801">
    <property type="protein sequence ID" value="CAG8742969.1"/>
    <property type="molecule type" value="Genomic_DNA"/>
</dbReference>
<evidence type="ECO:0000313" key="3">
    <source>
        <dbReference type="Proteomes" id="UP000789901"/>
    </source>
</evidence>
<evidence type="ECO:0000313" key="2">
    <source>
        <dbReference type="EMBL" id="CAG8742969.1"/>
    </source>
</evidence>
<gene>
    <name evidence="2" type="ORF">GMARGA_LOCUS15584</name>
</gene>
<feature type="non-terminal residue" evidence="2">
    <location>
        <position position="430"/>
    </location>
</feature>
<keyword evidence="3" id="KW-1185">Reference proteome</keyword>
<protein>
    <submittedName>
        <fullName evidence="2">20926_t:CDS:1</fullName>
    </submittedName>
</protein>